<gene>
    <name evidence="1 3" type="ORF">P152DRAFT_209993</name>
</gene>
<evidence type="ECO:0000313" key="3">
    <source>
        <dbReference type="RefSeq" id="XP_033530436.1"/>
    </source>
</evidence>
<dbReference type="GeneID" id="54414979"/>
<dbReference type="EMBL" id="ML975179">
    <property type="protein sequence ID" value="KAF1808805.1"/>
    <property type="molecule type" value="Genomic_DNA"/>
</dbReference>
<keyword evidence="2" id="KW-1185">Reference proteome</keyword>
<protein>
    <submittedName>
        <fullName evidence="1 3">Uncharacterized protein</fullName>
    </submittedName>
</protein>
<name>A0A6G1FSG6_9PEZI</name>
<reference evidence="3" key="3">
    <citation type="submission" date="2025-04" db="UniProtKB">
        <authorList>
            <consortium name="RefSeq"/>
        </authorList>
    </citation>
    <scope>IDENTIFICATION</scope>
    <source>
        <strain evidence="3">CBS 781.70</strain>
    </source>
</reference>
<proteinExistence type="predicted"/>
<dbReference type="Proteomes" id="UP000504638">
    <property type="component" value="Unplaced"/>
</dbReference>
<reference evidence="1 3" key="1">
    <citation type="submission" date="2020-01" db="EMBL/GenBank/DDBJ databases">
        <authorList>
            <consortium name="DOE Joint Genome Institute"/>
            <person name="Haridas S."/>
            <person name="Albert R."/>
            <person name="Binder M."/>
            <person name="Bloem J."/>
            <person name="Labutti K."/>
            <person name="Salamov A."/>
            <person name="Andreopoulos B."/>
            <person name="Baker S.E."/>
            <person name="Barry K."/>
            <person name="Bills G."/>
            <person name="Bluhm B.H."/>
            <person name="Cannon C."/>
            <person name="Castanera R."/>
            <person name="Culley D.E."/>
            <person name="Daum C."/>
            <person name="Ezra D."/>
            <person name="Gonzalez J.B."/>
            <person name="Henrissat B."/>
            <person name="Kuo A."/>
            <person name="Liang C."/>
            <person name="Lipzen A."/>
            <person name="Lutzoni F."/>
            <person name="Magnuson J."/>
            <person name="Mondo S."/>
            <person name="Nolan M."/>
            <person name="Ohm R."/>
            <person name="Pangilinan J."/>
            <person name="Park H.-J."/>
            <person name="Ramirez L."/>
            <person name="Alfaro M."/>
            <person name="Sun H."/>
            <person name="Tritt A."/>
            <person name="Yoshinaga Y."/>
            <person name="Zwiers L.-H."/>
            <person name="Turgeon B.G."/>
            <person name="Goodwin S.B."/>
            <person name="Spatafora J.W."/>
            <person name="Crous P.W."/>
            <person name="Grigoriev I.V."/>
        </authorList>
    </citation>
    <scope>NUCLEOTIDE SEQUENCE</scope>
    <source>
        <strain evidence="1 3">CBS 781.70</strain>
    </source>
</reference>
<dbReference type="RefSeq" id="XP_033530436.1">
    <property type="nucleotide sequence ID" value="XM_033674409.1"/>
</dbReference>
<reference evidence="3" key="2">
    <citation type="submission" date="2020-04" db="EMBL/GenBank/DDBJ databases">
        <authorList>
            <consortium name="NCBI Genome Project"/>
        </authorList>
    </citation>
    <scope>NUCLEOTIDE SEQUENCE</scope>
    <source>
        <strain evidence="3">CBS 781.70</strain>
    </source>
</reference>
<accession>A0A6G1FSG6</accession>
<evidence type="ECO:0000313" key="1">
    <source>
        <dbReference type="EMBL" id="KAF1808805.1"/>
    </source>
</evidence>
<dbReference type="AlphaFoldDB" id="A0A6G1FSG6"/>
<evidence type="ECO:0000313" key="2">
    <source>
        <dbReference type="Proteomes" id="UP000504638"/>
    </source>
</evidence>
<sequence>MVRHGNIIYTRTNSLLGENTKFLRLDINRRLECSVLPIYKYTEPSRYSSNGQSRIAHTPTRRSVRVGFPQLLLHVSGRGTIVVESVWLSALRNVDIQLRIRQSHRTNSGNPIVVSIVIRSIPVQRAIASCGRTVPRWPACKCGSGGVSSPHLVPEVFTIDTLWIRSVVSGNDGLGIAAQMVESTMLRHDILWIRVANAL</sequence>
<organism evidence="1">
    <name type="scientific">Eremomyces bilateralis CBS 781.70</name>
    <dbReference type="NCBI Taxonomy" id="1392243"/>
    <lineage>
        <taxon>Eukaryota</taxon>
        <taxon>Fungi</taxon>
        <taxon>Dikarya</taxon>
        <taxon>Ascomycota</taxon>
        <taxon>Pezizomycotina</taxon>
        <taxon>Dothideomycetes</taxon>
        <taxon>Dothideomycetes incertae sedis</taxon>
        <taxon>Eremomycetales</taxon>
        <taxon>Eremomycetaceae</taxon>
        <taxon>Eremomyces</taxon>
    </lineage>
</organism>